<evidence type="ECO:0000256" key="1">
    <source>
        <dbReference type="SAM" id="Coils"/>
    </source>
</evidence>
<name>A0A7N0USR8_KALFE</name>
<evidence type="ECO:0000313" key="3">
    <source>
        <dbReference type="EnsemblPlants" id="Kaladp0080s0159.1.v1.1"/>
    </source>
</evidence>
<dbReference type="PANTHER" id="PTHR34807:SF3">
    <property type="entry name" value="OS08G0270800 PROTEIN"/>
    <property type="match status" value="1"/>
</dbReference>
<dbReference type="OMA" id="ANFEPLN"/>
<dbReference type="PANTHER" id="PTHR34807">
    <property type="entry name" value="OS08G0270800 PROTEIN"/>
    <property type="match status" value="1"/>
</dbReference>
<keyword evidence="1" id="KW-0175">Coiled coil</keyword>
<dbReference type="EnsemblPlants" id="Kaladp0080s0159.1.v1.1">
    <property type="protein sequence ID" value="Kaladp0080s0159.1.v1.1"/>
    <property type="gene ID" value="Kaladp0080s0159.v1.1"/>
</dbReference>
<keyword evidence="4" id="KW-1185">Reference proteome</keyword>
<proteinExistence type="predicted"/>
<organism evidence="3 4">
    <name type="scientific">Kalanchoe fedtschenkoi</name>
    <name type="common">Lavender scallops</name>
    <name type="synonym">South American air plant</name>
    <dbReference type="NCBI Taxonomy" id="63787"/>
    <lineage>
        <taxon>Eukaryota</taxon>
        <taxon>Viridiplantae</taxon>
        <taxon>Streptophyta</taxon>
        <taxon>Embryophyta</taxon>
        <taxon>Tracheophyta</taxon>
        <taxon>Spermatophyta</taxon>
        <taxon>Magnoliopsida</taxon>
        <taxon>eudicotyledons</taxon>
        <taxon>Gunneridae</taxon>
        <taxon>Pentapetalae</taxon>
        <taxon>Saxifragales</taxon>
        <taxon>Crassulaceae</taxon>
        <taxon>Kalanchoe</taxon>
    </lineage>
</organism>
<reference evidence="3" key="1">
    <citation type="submission" date="2021-01" db="UniProtKB">
        <authorList>
            <consortium name="EnsemblPlants"/>
        </authorList>
    </citation>
    <scope>IDENTIFICATION</scope>
</reference>
<evidence type="ECO:0000313" key="4">
    <source>
        <dbReference type="Proteomes" id="UP000594263"/>
    </source>
</evidence>
<sequence>MKKIKGGVKSGSLDDARARFKHQSLLQDYQELQKETEVARNRLQNVKDKKLTLEAEVRFLRRRYNFLLKCRAQSHQPKQDIALPQKLKRQSKNTTRTKNSNAAKGTVARPPVPKFESGQKGRVGKKGEAIPPVQRLPFPIDLNQNITNYNAQESASRTTVPQLDLNQIANDEDDFMAPFEPVRIEASTTFVKGEQLNEMKLSACRTIGNAAASSRAGKRKISWQDQVALRV</sequence>
<dbReference type="Gramene" id="Kaladp0080s0159.1.v1.1">
    <property type="protein sequence ID" value="Kaladp0080s0159.1.v1.1"/>
    <property type="gene ID" value="Kaladp0080s0159.v1.1"/>
</dbReference>
<evidence type="ECO:0000256" key="2">
    <source>
        <dbReference type="SAM" id="MobiDB-lite"/>
    </source>
</evidence>
<feature type="compositionally biased region" description="Polar residues" evidence="2">
    <location>
        <begin position="92"/>
        <end position="103"/>
    </location>
</feature>
<protein>
    <submittedName>
        <fullName evidence="3">Uncharacterized protein</fullName>
    </submittedName>
</protein>
<dbReference type="AlphaFoldDB" id="A0A7N0USR8"/>
<feature type="region of interest" description="Disordered" evidence="2">
    <location>
        <begin position="75"/>
        <end position="126"/>
    </location>
</feature>
<dbReference type="Proteomes" id="UP000594263">
    <property type="component" value="Unplaced"/>
</dbReference>
<accession>A0A7N0USR8</accession>
<feature type="coiled-coil region" evidence="1">
    <location>
        <begin position="22"/>
        <end position="63"/>
    </location>
</feature>